<dbReference type="Pfam" id="PF13399">
    <property type="entry name" value="LytR_C"/>
    <property type="match status" value="1"/>
</dbReference>
<keyword evidence="2" id="KW-0812">Transmembrane</keyword>
<feature type="compositionally biased region" description="Basic and acidic residues" evidence="1">
    <location>
        <begin position="8"/>
        <end position="17"/>
    </location>
</feature>
<dbReference type="EMBL" id="MFIY01000072">
    <property type="protein sequence ID" value="OGF99123.1"/>
    <property type="molecule type" value="Genomic_DNA"/>
</dbReference>
<feature type="region of interest" description="Disordered" evidence="1">
    <location>
        <begin position="1"/>
        <end position="26"/>
    </location>
</feature>
<dbReference type="Proteomes" id="UP000178230">
    <property type="component" value="Unassembled WGS sequence"/>
</dbReference>
<evidence type="ECO:0000259" key="3">
    <source>
        <dbReference type="Pfam" id="PF13399"/>
    </source>
</evidence>
<feature type="compositionally biased region" description="Basic and acidic residues" evidence="1">
    <location>
        <begin position="60"/>
        <end position="75"/>
    </location>
</feature>
<dbReference type="AlphaFoldDB" id="A0A1F5YG60"/>
<feature type="compositionally biased region" description="Low complexity" evidence="1">
    <location>
        <begin position="39"/>
        <end position="59"/>
    </location>
</feature>
<evidence type="ECO:0000313" key="5">
    <source>
        <dbReference type="Proteomes" id="UP000178230"/>
    </source>
</evidence>
<feature type="region of interest" description="Disordered" evidence="1">
    <location>
        <begin position="140"/>
        <end position="159"/>
    </location>
</feature>
<sequence length="253" mass="27854">MRKKTAKPKKELTKKTEVNPIIDASSKPEPILKTEIAVETAPTTTIETTQPTSPPSTTTEDQKIEMNSQAEKKLDPVVPSIDINSPLKVEENKSKESDLSMVEKKGTFLYILGVILTLIIIAGSILIFFFSLENNKSSQKTLISPEENTPKQPQASPTPYMDKTKWSLEVWNGSGIPKAAAKAAEKLQSLGYTNITTGNAGVSNYKNTNLYISKNYLNLSNLFWEDVKKEFPNATISGELTDSTSSARIIIGR</sequence>
<gene>
    <name evidence="4" type="ORF">A2Y99_02615</name>
</gene>
<accession>A0A1F5YG60</accession>
<feature type="region of interest" description="Disordered" evidence="1">
    <location>
        <begin position="39"/>
        <end position="77"/>
    </location>
</feature>
<feature type="domain" description="LytR/CpsA/Psr regulator C-terminal" evidence="3">
    <location>
        <begin position="168"/>
        <end position="252"/>
    </location>
</feature>
<feature type="compositionally biased region" description="Polar residues" evidence="1">
    <location>
        <begin position="140"/>
        <end position="157"/>
    </location>
</feature>
<reference evidence="4 5" key="1">
    <citation type="journal article" date="2016" name="Nat. Commun.">
        <title>Thousands of microbial genomes shed light on interconnected biogeochemical processes in an aquifer system.</title>
        <authorList>
            <person name="Anantharaman K."/>
            <person name="Brown C.T."/>
            <person name="Hug L.A."/>
            <person name="Sharon I."/>
            <person name="Castelle C.J."/>
            <person name="Probst A.J."/>
            <person name="Thomas B.C."/>
            <person name="Singh A."/>
            <person name="Wilkins M.J."/>
            <person name="Karaoz U."/>
            <person name="Brodie E.L."/>
            <person name="Williams K.H."/>
            <person name="Hubbard S.S."/>
            <person name="Banfield J.F."/>
        </authorList>
    </citation>
    <scope>NUCLEOTIDE SEQUENCE [LARGE SCALE GENOMIC DNA]</scope>
</reference>
<keyword evidence="2" id="KW-0472">Membrane</keyword>
<dbReference type="Gene3D" id="3.30.70.2390">
    <property type="match status" value="1"/>
</dbReference>
<evidence type="ECO:0000256" key="1">
    <source>
        <dbReference type="SAM" id="MobiDB-lite"/>
    </source>
</evidence>
<comment type="caution">
    <text evidence="4">The sequence shown here is derived from an EMBL/GenBank/DDBJ whole genome shotgun (WGS) entry which is preliminary data.</text>
</comment>
<keyword evidence="2" id="KW-1133">Transmembrane helix</keyword>
<evidence type="ECO:0000256" key="2">
    <source>
        <dbReference type="SAM" id="Phobius"/>
    </source>
</evidence>
<dbReference type="InterPro" id="IPR027381">
    <property type="entry name" value="LytR/CpsA/Psr_C"/>
</dbReference>
<name>A0A1F5YG60_9BACT</name>
<evidence type="ECO:0000313" key="4">
    <source>
        <dbReference type="EMBL" id="OGF99123.1"/>
    </source>
</evidence>
<protein>
    <recommendedName>
        <fullName evidence="3">LytR/CpsA/Psr regulator C-terminal domain-containing protein</fullName>
    </recommendedName>
</protein>
<organism evidence="4 5">
    <name type="scientific">Candidatus Gottesmanbacteria bacterium RBG_13_37_7</name>
    <dbReference type="NCBI Taxonomy" id="1798369"/>
    <lineage>
        <taxon>Bacteria</taxon>
        <taxon>Candidatus Gottesmaniibacteriota</taxon>
    </lineage>
</organism>
<proteinExistence type="predicted"/>
<feature type="transmembrane region" description="Helical" evidence="2">
    <location>
        <begin position="108"/>
        <end position="132"/>
    </location>
</feature>